<evidence type="ECO:0000256" key="1">
    <source>
        <dbReference type="SAM" id="MobiDB-lite"/>
    </source>
</evidence>
<protein>
    <submittedName>
        <fullName evidence="2">Uncharacterized protein</fullName>
    </submittedName>
</protein>
<reference evidence="2 3" key="1">
    <citation type="journal article" date="2019" name="Commun. Biol.">
        <title>The bagworm genome reveals a unique fibroin gene that provides high tensile strength.</title>
        <authorList>
            <person name="Kono N."/>
            <person name="Nakamura H."/>
            <person name="Ohtoshi R."/>
            <person name="Tomita M."/>
            <person name="Numata K."/>
            <person name="Arakawa K."/>
        </authorList>
    </citation>
    <scope>NUCLEOTIDE SEQUENCE [LARGE SCALE GENOMIC DNA]</scope>
</reference>
<keyword evidence="3" id="KW-1185">Reference proteome</keyword>
<comment type="caution">
    <text evidence="2">The sequence shown here is derived from an EMBL/GenBank/DDBJ whole genome shotgun (WGS) entry which is preliminary data.</text>
</comment>
<evidence type="ECO:0000313" key="2">
    <source>
        <dbReference type="EMBL" id="GBP26126.1"/>
    </source>
</evidence>
<organism evidence="2 3">
    <name type="scientific">Eumeta variegata</name>
    <name type="common">Bagworm moth</name>
    <name type="synonym">Eumeta japonica</name>
    <dbReference type="NCBI Taxonomy" id="151549"/>
    <lineage>
        <taxon>Eukaryota</taxon>
        <taxon>Metazoa</taxon>
        <taxon>Ecdysozoa</taxon>
        <taxon>Arthropoda</taxon>
        <taxon>Hexapoda</taxon>
        <taxon>Insecta</taxon>
        <taxon>Pterygota</taxon>
        <taxon>Neoptera</taxon>
        <taxon>Endopterygota</taxon>
        <taxon>Lepidoptera</taxon>
        <taxon>Glossata</taxon>
        <taxon>Ditrysia</taxon>
        <taxon>Tineoidea</taxon>
        <taxon>Psychidae</taxon>
        <taxon>Oiketicinae</taxon>
        <taxon>Eumeta</taxon>
    </lineage>
</organism>
<feature type="region of interest" description="Disordered" evidence="1">
    <location>
        <begin position="1"/>
        <end position="59"/>
    </location>
</feature>
<accession>A0A4C1UJJ2</accession>
<feature type="region of interest" description="Disordered" evidence="1">
    <location>
        <begin position="77"/>
        <end position="120"/>
    </location>
</feature>
<name>A0A4C1UJJ2_EUMVA</name>
<gene>
    <name evidence="2" type="ORF">EVAR_15140_1</name>
</gene>
<feature type="compositionally biased region" description="Polar residues" evidence="1">
    <location>
        <begin position="79"/>
        <end position="104"/>
    </location>
</feature>
<dbReference type="EMBL" id="BGZK01000176">
    <property type="protein sequence ID" value="GBP26126.1"/>
    <property type="molecule type" value="Genomic_DNA"/>
</dbReference>
<evidence type="ECO:0000313" key="3">
    <source>
        <dbReference type="Proteomes" id="UP000299102"/>
    </source>
</evidence>
<feature type="compositionally biased region" description="Basic and acidic residues" evidence="1">
    <location>
        <begin position="11"/>
        <end position="21"/>
    </location>
</feature>
<proteinExistence type="predicted"/>
<dbReference type="AlphaFoldDB" id="A0A4C1UJJ2"/>
<dbReference type="Proteomes" id="UP000299102">
    <property type="component" value="Unassembled WGS sequence"/>
</dbReference>
<sequence>MTPQRNTAGGEKVKPRRADTRGHRRGTRLTFEFETSPARHFKSSPFKTNRRCDPLRNRGREKRIRAGLIGVPVTCPPFMTSQRPSIGPLPSSSARSLGHQTSYSYPRGNRTGEDTLCRASSPLWSQNTVQRISHAE</sequence>